<evidence type="ECO:0000313" key="1">
    <source>
        <dbReference type="EMBL" id="PKD32195.1"/>
    </source>
</evidence>
<dbReference type="AlphaFoldDB" id="A0A2N0UZ15"/>
<protein>
    <submittedName>
        <fullName evidence="1">Uncharacterized protein</fullName>
    </submittedName>
</protein>
<gene>
    <name evidence="1" type="ORF">RBATCC27255_00560</name>
</gene>
<dbReference type="Proteomes" id="UP000233425">
    <property type="component" value="Unassembled WGS sequence"/>
</dbReference>
<dbReference type="EMBL" id="NNSR01000029">
    <property type="protein sequence ID" value="PKD32195.1"/>
    <property type="molecule type" value="Genomic_DNA"/>
</dbReference>
<keyword evidence="2" id="KW-1185">Reference proteome</keyword>
<name>A0A2N0UZ15_9FIRM</name>
<dbReference type="RefSeq" id="WP_022265323.1">
    <property type="nucleotide sequence ID" value="NZ_CABMMZ010000029.1"/>
</dbReference>
<organism evidence="1 2">
    <name type="scientific">Ruminococcus bromii</name>
    <dbReference type="NCBI Taxonomy" id="40518"/>
    <lineage>
        <taxon>Bacteria</taxon>
        <taxon>Bacillati</taxon>
        <taxon>Bacillota</taxon>
        <taxon>Clostridia</taxon>
        <taxon>Eubacteriales</taxon>
        <taxon>Oscillospiraceae</taxon>
        <taxon>Ruminococcus</taxon>
    </lineage>
</organism>
<sequence length="319" mass="37173">MSNIRSLIEGYMNGNAWEDLCVKCYRIRYQNENYTYIPAAQGGDAGIEGFTQNGIVHQCYCPEREYSDDELYAHQRDKLTKDIDKLLNNGERLKKLGVPTIVEWHFDIPEYKDSRIIIHAESKQKEVLKAKSEKRTKLSYISDDFKIVIKIAEDFTPEISRIIRTNLTDMRLNLAIKHQDTLDWSKCDSQKVANIRRKVKAVMNTCDDNNPDLNYIINAYVDFYISGLDIMNTLQLNFPELYEDLYGLEQSYKREVSIRTHMNTNKELNQSLFDKILNDFQQKLENDFSRVLSQASIGELKQDLVASWLADCSMEFRGV</sequence>
<proteinExistence type="predicted"/>
<reference evidence="1" key="1">
    <citation type="journal article" date="2018" name="Environ. Microbiol.">
        <title>Sporulation capability and amylosome conservation among diverse human colonic and rumen isolates of the keystone starch-degrader Ruminococcus bromii.</title>
        <authorList>
            <person name="Mukhopadhya I."/>
            <person name="Morais S."/>
            <person name="Laverde-Gomez J."/>
            <person name="Sheridan P.O."/>
            <person name="Walker A.W."/>
            <person name="Kelly W."/>
            <person name="Klieve A.V."/>
            <person name="Ouwerkerk D."/>
            <person name="Duncan S.H."/>
            <person name="Louis P."/>
            <person name="Koropatkin N."/>
            <person name="Cockburn D."/>
            <person name="Kibler R."/>
            <person name="Cooper P.J."/>
            <person name="Sandoval C."/>
            <person name="Crost E."/>
            <person name="Juge N."/>
            <person name="Bayer E.A."/>
            <person name="Flint H.J."/>
        </authorList>
    </citation>
    <scope>NUCLEOTIDE SEQUENCE [LARGE SCALE GENOMIC DNA]</scope>
    <source>
        <strain evidence="1">ATCC 27255</strain>
    </source>
</reference>
<evidence type="ECO:0000313" key="2">
    <source>
        <dbReference type="Proteomes" id="UP000233425"/>
    </source>
</evidence>
<accession>A0A2N0UZ15</accession>
<comment type="caution">
    <text evidence="1">The sequence shown here is derived from an EMBL/GenBank/DDBJ whole genome shotgun (WGS) entry which is preliminary data.</text>
</comment>